<keyword evidence="3" id="KW-0597">Phosphoprotein</keyword>
<protein>
    <recommendedName>
        <fullName evidence="7">Uncharacterized sensor-like histidine kinase ycf26</fullName>
        <ecNumber evidence="2">2.7.13.3</ecNumber>
    </recommendedName>
</protein>
<accession>A0AAD5S0W9</accession>
<evidence type="ECO:0000256" key="5">
    <source>
        <dbReference type="ARBA" id="ARBA00022777"/>
    </source>
</evidence>
<name>A0AAD5S0W9_9FUNG</name>
<dbReference type="PRINTS" id="PR00344">
    <property type="entry name" value="BCTRLSENSOR"/>
</dbReference>
<feature type="non-terminal residue" evidence="9">
    <location>
        <position position="1"/>
    </location>
</feature>
<dbReference type="CDD" id="cd00082">
    <property type="entry name" value="HisKA"/>
    <property type="match status" value="1"/>
</dbReference>
<keyword evidence="6" id="KW-0902">Two-component regulatory system</keyword>
<keyword evidence="10" id="KW-1185">Reference proteome</keyword>
<dbReference type="GO" id="GO:0000155">
    <property type="term" value="F:phosphorelay sensor kinase activity"/>
    <property type="evidence" value="ECO:0007669"/>
    <property type="project" value="InterPro"/>
</dbReference>
<dbReference type="Gene3D" id="1.10.287.130">
    <property type="match status" value="1"/>
</dbReference>
<dbReference type="Gene3D" id="3.30.565.10">
    <property type="entry name" value="Histidine kinase-like ATPase, C-terminal domain"/>
    <property type="match status" value="1"/>
</dbReference>
<organism evidence="9 10">
    <name type="scientific">Rhizophlyctis rosea</name>
    <dbReference type="NCBI Taxonomy" id="64517"/>
    <lineage>
        <taxon>Eukaryota</taxon>
        <taxon>Fungi</taxon>
        <taxon>Fungi incertae sedis</taxon>
        <taxon>Chytridiomycota</taxon>
        <taxon>Chytridiomycota incertae sedis</taxon>
        <taxon>Chytridiomycetes</taxon>
        <taxon>Rhizophlyctidales</taxon>
        <taxon>Rhizophlyctidaceae</taxon>
        <taxon>Rhizophlyctis</taxon>
    </lineage>
</organism>
<dbReference type="SUPFAM" id="SSF55874">
    <property type="entry name" value="ATPase domain of HSP90 chaperone/DNA topoisomerase II/histidine kinase"/>
    <property type="match status" value="1"/>
</dbReference>
<dbReference type="InterPro" id="IPR003661">
    <property type="entry name" value="HisK_dim/P_dom"/>
</dbReference>
<dbReference type="InterPro" id="IPR005467">
    <property type="entry name" value="His_kinase_dom"/>
</dbReference>
<dbReference type="Pfam" id="PF02518">
    <property type="entry name" value="HATPase_c"/>
    <property type="match status" value="1"/>
</dbReference>
<reference evidence="9" key="1">
    <citation type="submission" date="2020-05" db="EMBL/GenBank/DDBJ databases">
        <title>Phylogenomic resolution of chytrid fungi.</title>
        <authorList>
            <person name="Stajich J.E."/>
            <person name="Amses K."/>
            <person name="Simmons R."/>
            <person name="Seto K."/>
            <person name="Myers J."/>
            <person name="Bonds A."/>
            <person name="Quandt C.A."/>
            <person name="Barry K."/>
            <person name="Liu P."/>
            <person name="Grigoriev I."/>
            <person name="Longcore J.E."/>
            <person name="James T.Y."/>
        </authorList>
    </citation>
    <scope>NUCLEOTIDE SEQUENCE</scope>
    <source>
        <strain evidence="9">JEL0318</strain>
    </source>
</reference>
<dbReference type="FunFam" id="1.10.287.130:FF:000001">
    <property type="entry name" value="Two-component sensor histidine kinase"/>
    <property type="match status" value="1"/>
</dbReference>
<dbReference type="InterPro" id="IPR004358">
    <property type="entry name" value="Sig_transdc_His_kin-like_C"/>
</dbReference>
<evidence type="ECO:0000256" key="7">
    <source>
        <dbReference type="ARBA" id="ARBA00069102"/>
    </source>
</evidence>
<evidence type="ECO:0000256" key="4">
    <source>
        <dbReference type="ARBA" id="ARBA00022679"/>
    </source>
</evidence>
<sequence>MIARAVSSNIGSARGLEEERRRRKEVEEIERMRRQFFEGVSHEFRTPLTLIMGPVDEAINHPGTPEELKNELAVSHRNCLRLLKMVTTLLDFSRIEAGRLQAHYRSVNLPTLFRDLCGVFRSAIQKAGLTFEVSVPESTFHKYYVDVDLIEKVTYNLLSNALKCTVSGGIALKMWEVGEGGGEEDAEGNELVGGVVVEVRDTGVGISRKDLPRIFERFYRASERGVVDEKRGESGEGKVVGKKFQRRSNEGTGIGLALTLELVKLHGGKVWIAWSEVGKGTAFRVWIPYGKGHLDAKK</sequence>
<dbReference type="AlphaFoldDB" id="A0AAD5S0W9"/>
<dbReference type="EC" id="2.7.13.3" evidence="2"/>
<feature type="domain" description="Histidine kinase" evidence="8">
    <location>
        <begin position="39"/>
        <end position="291"/>
    </location>
</feature>
<evidence type="ECO:0000313" key="9">
    <source>
        <dbReference type="EMBL" id="KAJ3026058.1"/>
    </source>
</evidence>
<dbReference type="PROSITE" id="PS50109">
    <property type="entry name" value="HIS_KIN"/>
    <property type="match status" value="1"/>
</dbReference>
<dbReference type="PANTHER" id="PTHR43547:SF2">
    <property type="entry name" value="HYBRID SIGNAL TRANSDUCTION HISTIDINE KINASE C"/>
    <property type="match status" value="1"/>
</dbReference>
<keyword evidence="5" id="KW-0418">Kinase</keyword>
<dbReference type="Proteomes" id="UP001212841">
    <property type="component" value="Unassembled WGS sequence"/>
</dbReference>
<comment type="caution">
    <text evidence="9">The sequence shown here is derived from an EMBL/GenBank/DDBJ whole genome shotgun (WGS) entry which is preliminary data.</text>
</comment>
<dbReference type="EMBL" id="JADGJD010003058">
    <property type="protein sequence ID" value="KAJ3026058.1"/>
    <property type="molecule type" value="Genomic_DNA"/>
</dbReference>
<dbReference type="InterPro" id="IPR036097">
    <property type="entry name" value="HisK_dim/P_sf"/>
</dbReference>
<evidence type="ECO:0000256" key="3">
    <source>
        <dbReference type="ARBA" id="ARBA00022553"/>
    </source>
</evidence>
<evidence type="ECO:0000313" key="10">
    <source>
        <dbReference type="Proteomes" id="UP001212841"/>
    </source>
</evidence>
<evidence type="ECO:0000256" key="1">
    <source>
        <dbReference type="ARBA" id="ARBA00000085"/>
    </source>
</evidence>
<evidence type="ECO:0000256" key="2">
    <source>
        <dbReference type="ARBA" id="ARBA00012438"/>
    </source>
</evidence>
<evidence type="ECO:0000256" key="6">
    <source>
        <dbReference type="ARBA" id="ARBA00023012"/>
    </source>
</evidence>
<comment type="catalytic activity">
    <reaction evidence="1">
        <text>ATP + protein L-histidine = ADP + protein N-phospho-L-histidine.</text>
        <dbReference type="EC" id="2.7.13.3"/>
    </reaction>
</comment>
<dbReference type="SMART" id="SM00387">
    <property type="entry name" value="HATPase_c"/>
    <property type="match status" value="1"/>
</dbReference>
<dbReference type="SUPFAM" id="SSF47384">
    <property type="entry name" value="Homodimeric domain of signal transducing histidine kinase"/>
    <property type="match status" value="1"/>
</dbReference>
<dbReference type="InterPro" id="IPR003594">
    <property type="entry name" value="HATPase_dom"/>
</dbReference>
<gene>
    <name evidence="9" type="ORF">HK097_006536</name>
</gene>
<dbReference type="SMART" id="SM00388">
    <property type="entry name" value="HisKA"/>
    <property type="match status" value="1"/>
</dbReference>
<dbReference type="InterPro" id="IPR036890">
    <property type="entry name" value="HATPase_C_sf"/>
</dbReference>
<dbReference type="Pfam" id="PF00512">
    <property type="entry name" value="HisKA"/>
    <property type="match status" value="1"/>
</dbReference>
<proteinExistence type="predicted"/>
<evidence type="ECO:0000259" key="8">
    <source>
        <dbReference type="PROSITE" id="PS50109"/>
    </source>
</evidence>
<dbReference type="PANTHER" id="PTHR43547">
    <property type="entry name" value="TWO-COMPONENT HISTIDINE KINASE"/>
    <property type="match status" value="1"/>
</dbReference>
<keyword evidence="4" id="KW-0808">Transferase</keyword>